<dbReference type="Gene3D" id="3.90.320.10">
    <property type="match status" value="1"/>
</dbReference>
<proteinExistence type="predicted"/>
<dbReference type="KEGG" id="stq:Spith_0069"/>
<organism evidence="2 3">
    <name type="scientific">Winmispira thermophila (strain ATCC 700085 / DSM 6578 / Z-1203)</name>
    <name type="common">Spirochaeta thermophila</name>
    <dbReference type="NCBI Taxonomy" id="869211"/>
    <lineage>
        <taxon>Bacteria</taxon>
        <taxon>Pseudomonadati</taxon>
        <taxon>Spirochaetota</taxon>
        <taxon>Spirochaetia</taxon>
        <taxon>Winmispirales</taxon>
        <taxon>Winmispiraceae</taxon>
        <taxon>Winmispira</taxon>
    </lineage>
</organism>
<dbReference type="HOGENOM" id="CLU_012127_0_0_12"/>
<dbReference type="OrthoDB" id="366715at2"/>
<protein>
    <recommendedName>
        <fullName evidence="1">PD-(D/E)XK endonuclease-like domain-containing protein</fullName>
    </recommendedName>
</protein>
<dbReference type="InterPro" id="IPR038726">
    <property type="entry name" value="PDDEXK_AddAB-type"/>
</dbReference>
<dbReference type="STRING" id="869211.Spith_0069"/>
<dbReference type="InterPro" id="IPR011604">
    <property type="entry name" value="PDDEXK-like_dom_sf"/>
</dbReference>
<dbReference type="Pfam" id="PF12705">
    <property type="entry name" value="PDDEXK_1"/>
    <property type="match status" value="1"/>
</dbReference>
<accession>G0GBJ7</accession>
<reference evidence="2 3" key="1">
    <citation type="submission" date="2011-06" db="EMBL/GenBank/DDBJ databases">
        <title>The complete genome of Spirochaeta thermophila DSM 6578.</title>
        <authorList>
            <consortium name="US DOE Joint Genome Institute (JGI-PGF)"/>
            <person name="Lucas S."/>
            <person name="Lapidus A."/>
            <person name="Bruce D."/>
            <person name="Goodwin L."/>
            <person name="Pitluck S."/>
            <person name="Peters L."/>
            <person name="Kyrpides N."/>
            <person name="Mavromatis K."/>
            <person name="Ivanova N."/>
            <person name="Mikailova N."/>
            <person name="Pagani I."/>
            <person name="Chertkov O."/>
            <person name="Detter J.C."/>
            <person name="Tapia R."/>
            <person name="Han C."/>
            <person name="Land M."/>
            <person name="Hauser L."/>
            <person name="Markowitz V."/>
            <person name="Cheng J.-F."/>
            <person name="Hugenholtz P."/>
            <person name="Woyke T."/>
            <person name="Wu D."/>
            <person name="Spring S."/>
            <person name="Merkhoffer B."/>
            <person name="Schneider S."/>
            <person name="Klenk H.-P."/>
            <person name="Eisen J.A."/>
        </authorList>
    </citation>
    <scope>NUCLEOTIDE SEQUENCE [LARGE SCALE GENOMIC DNA]</scope>
    <source>
        <strain evidence="3">ATCC 700085 / DSM 6578 / Z-1203</strain>
    </source>
</reference>
<name>G0GBJ7_WINT7</name>
<dbReference type="Proteomes" id="UP000007254">
    <property type="component" value="Chromosome"/>
</dbReference>
<feature type="domain" description="PD-(D/E)XK endonuclease-like" evidence="1">
    <location>
        <begin position="583"/>
        <end position="857"/>
    </location>
</feature>
<sequence length="866" mass="97031">MKVEVCDRPEEVSERVGRLLDEGWCVVFPSEVVRRSFLVTFARRWGGIDAGRLYTWDRFVRDRFVGQGRLPAGPLHRVWAAGVLLSREEASSYLGPVFGEVWERGGLEGFLASVLPEVLLLDLGGRGDAPWDRALSWLAEGYRKVLEEAGLYEAEDEVKRAAREGRAPEARVAVVYPELYTAVGVPWEDLGASWLGLSLRACVPEDAPVLVCYPDAVSEVRAALMEVREALKEGEEVDLVVADRGLVGLLSEEADLLGIPLSPEVGRALREVSGVRVLFLLDEARRAGWDFDSVRDLFLAGDVPWREGWGEAVREAVEGKVWNCEAWERVGRVGEFLRDARGVMETESFGALREALDSWVRRWLEEWADDAERRAWGFARGLLVQLSLLEGRTGVRVKRPWEVWIEALKAVPYVPGGGEGVPVYPYRVSAGAVGGRRWVLGASAEGVEVASIPVEFLPEDERGRLGVSTRRFTESFVYAYLRSGARMSMHRVQGDMTHEVPSVFLLEGTVEERGMVEDHPLAVEQRVWRGEVVEVRPVQAMVDGFRRAAEVRGWWGKGAEPLGGVARELLERHGMRRGNELLLSPTVVQGFYECGLRAWYERVGGLEEASFRPGFVDRRSLGIVYHALLEEVFSPYVGRLLSEVRLPGDFRARVKEVLDAHGAVVEEFIEIVADRVTARLEGVIERLKGLFPGTGAKVGRIEGWERSPIAEGLALRGRLDLLVEDGAGNPVLFDFKYTNVPSFPHSDKLEAGRRFEMQLLLYALLLKKQEDRLVEDALYVAVEKDDLLSLRKRLGNRGNKNTQVYRDDEGLEGLFERLERTLVEIGQRMEGGEISYAEDRNVCTTGGGGCPFRRVCRVRYTVREAE</sequence>
<evidence type="ECO:0000313" key="3">
    <source>
        <dbReference type="Proteomes" id="UP000007254"/>
    </source>
</evidence>
<dbReference type="AlphaFoldDB" id="G0GBJ7"/>
<dbReference type="EMBL" id="CP002903">
    <property type="protein sequence ID" value="AEJ60356.1"/>
    <property type="molecule type" value="Genomic_DNA"/>
</dbReference>
<evidence type="ECO:0000259" key="1">
    <source>
        <dbReference type="Pfam" id="PF12705"/>
    </source>
</evidence>
<keyword evidence="3" id="KW-1185">Reference proteome</keyword>
<gene>
    <name evidence="2" type="ordered locus">Spith_0069</name>
</gene>
<evidence type="ECO:0000313" key="2">
    <source>
        <dbReference type="EMBL" id="AEJ60356.1"/>
    </source>
</evidence>
<dbReference type="RefSeq" id="WP_014623762.1">
    <property type="nucleotide sequence ID" value="NC_017583.1"/>
</dbReference>